<proteinExistence type="predicted"/>
<name>A0A381QM77_9ZZZZ</name>
<evidence type="ECO:0000313" key="1">
    <source>
        <dbReference type="EMBL" id="SUZ79968.1"/>
    </source>
</evidence>
<sequence length="694" mass="76225">MALVSPNQPIHPKLDERISVKVEGQLPNFVKQSHGTFIAFLEAYYEYMEEQGKPYEIVGNLTKYSNLDKTTDEFLNYFKKQFGKDLPEAIFANANKPFVLKHLRDFYRAKGSEKAFQFLFRLLYKEEIDFYYPNKDMLRVSDGKYTKNRIIRVVDTSGTDAVFDLLGKKITGVTSGATALAETIVREHIGAFMVSTIFLSNVNATFQPFETITDGTLTFVLGGMVTDTTITSTGNNYMKGTVIPMSGGGTSGAGAFISIDDLTTGYIKSVTINNGGSGYVVGDKINIDNTDALDIDARTVSLLVREVDGSGGVTSITIESPGRGYIALPTVSGGGSGSNLSITLVGENIGGVKALKIVNNGYGYTSNPTLDFSGYGDGTASAVADVSSYENEHNKSFIGDDGFLSSTKYIQDSYYYQLFSYVITASHPISLWKDVVKRTAHPAGLAMFGNMQFLTNIATTLSVTGIPERRHYTIIFHMGTITPPVVIDLKVDSCEGERVLIFLDDLDYRSITELETVDPDGHGPPEDWGLLGQTISEQEDYGLTIQSSFYVAPTKCFTLEIDLAIQYLLTLGDYEDWLLIKDEVTESENYGEITENDDYQDDYGELTGSTENTTQLRLGPLKRGLESSKFKKQGGFSQVIGVGLQSGTGIGCFAKDRIVDYTWFRGMKSRNLTNATITQYLIGNENSELPPPDV</sequence>
<gene>
    <name evidence="1" type="ORF">METZ01_LOCUS32822</name>
</gene>
<dbReference type="AlphaFoldDB" id="A0A381QM77"/>
<reference evidence="1" key="1">
    <citation type="submission" date="2018-05" db="EMBL/GenBank/DDBJ databases">
        <authorList>
            <person name="Lanie J.A."/>
            <person name="Ng W.-L."/>
            <person name="Kazmierczak K.M."/>
            <person name="Andrzejewski T.M."/>
            <person name="Davidsen T.M."/>
            <person name="Wayne K.J."/>
            <person name="Tettelin H."/>
            <person name="Glass J.I."/>
            <person name="Rusch D."/>
            <person name="Podicherti R."/>
            <person name="Tsui H.-C.T."/>
            <person name="Winkler M.E."/>
        </authorList>
    </citation>
    <scope>NUCLEOTIDE SEQUENCE</scope>
</reference>
<accession>A0A381QM77</accession>
<organism evidence="1">
    <name type="scientific">marine metagenome</name>
    <dbReference type="NCBI Taxonomy" id="408172"/>
    <lineage>
        <taxon>unclassified sequences</taxon>
        <taxon>metagenomes</taxon>
        <taxon>ecological metagenomes</taxon>
    </lineage>
</organism>
<dbReference type="EMBL" id="UINC01001407">
    <property type="protein sequence ID" value="SUZ79968.1"/>
    <property type="molecule type" value="Genomic_DNA"/>
</dbReference>
<protein>
    <submittedName>
        <fullName evidence="1">Uncharacterized protein</fullName>
    </submittedName>
</protein>